<gene>
    <name evidence="2" type="ORF">Fcan01_14087</name>
</gene>
<dbReference type="GO" id="GO:0017080">
    <property type="term" value="F:sodium channel regulator activity"/>
    <property type="evidence" value="ECO:0007669"/>
    <property type="project" value="TreeGrafter"/>
</dbReference>
<keyword evidence="1" id="KW-0472">Membrane</keyword>
<reference evidence="2 3" key="1">
    <citation type="submission" date="2015-12" db="EMBL/GenBank/DDBJ databases">
        <title>The genome of Folsomia candida.</title>
        <authorList>
            <person name="Faddeeva A."/>
            <person name="Derks M.F."/>
            <person name="Anvar Y."/>
            <person name="Smit S."/>
            <person name="Van Straalen N."/>
            <person name="Roelofs D."/>
        </authorList>
    </citation>
    <scope>NUCLEOTIDE SEQUENCE [LARGE SCALE GENOMIC DNA]</scope>
    <source>
        <strain evidence="2 3">VU population</strain>
        <tissue evidence="2">Whole body</tissue>
    </source>
</reference>
<keyword evidence="3" id="KW-1185">Reference proteome</keyword>
<dbReference type="GO" id="GO:0002028">
    <property type="term" value="P:regulation of sodium ion transport"/>
    <property type="evidence" value="ECO:0007669"/>
    <property type="project" value="TreeGrafter"/>
</dbReference>
<evidence type="ECO:0000313" key="3">
    <source>
        <dbReference type="Proteomes" id="UP000198287"/>
    </source>
</evidence>
<dbReference type="EMBL" id="LNIX01000008">
    <property type="protein sequence ID" value="OXA50724.1"/>
    <property type="molecule type" value="Genomic_DNA"/>
</dbReference>
<dbReference type="InterPro" id="IPR031578">
    <property type="entry name" value="TipE"/>
</dbReference>
<feature type="transmembrane region" description="Helical" evidence="1">
    <location>
        <begin position="9"/>
        <end position="35"/>
    </location>
</feature>
<dbReference type="GO" id="GO:0005886">
    <property type="term" value="C:plasma membrane"/>
    <property type="evidence" value="ECO:0007669"/>
    <property type="project" value="TreeGrafter"/>
</dbReference>
<evidence type="ECO:0000313" key="2">
    <source>
        <dbReference type="EMBL" id="OXA50724.1"/>
    </source>
</evidence>
<dbReference type="AlphaFoldDB" id="A0A226E119"/>
<dbReference type="PROSITE" id="PS51257">
    <property type="entry name" value="PROKAR_LIPOPROTEIN"/>
    <property type="match status" value="1"/>
</dbReference>
<dbReference type="OMA" id="CQMTAVL"/>
<accession>A0A226E119</accession>
<sequence length="428" mass="46274">MNTPFEKRICYTICICQMTAVLSCVSLVYLTVAIYSPAYRTLHSGFLEDAVMCTTISNKSIPNCEVDGKSSWGSCGEWCLSKSSGSCTQILVDVRWNGTNIRLEQCSAVDVKYCDGINPKMEVKSCIQGECSELHGIYNCSTGASSATGDKTGAQCRNLTSVLACTLTTLDVNKTCNTKTSCADLEGLYDCKYGVCAKILPPYKCDKRCISIRTGAKNILVRQGDIIFTMACDRAVVAETGQEVWPRGKVALSNSALPPMLVLFCTNVAEIEGGGVAAGGLKSMSLTDCFNGTLLEPDHFGNFTNITYILSSHLESSEAGDRMLDAEGYGGDGSDLRSQSRFQCFYSPNVTQIPQDFVVLRFSRMRTILELFIASTVPVTLAIVSCLTLVICTRIIHVGDDSHFTFHCCGGDPSGGMEKEEGEAIMAL</sequence>
<dbReference type="PANTHER" id="PTHR12335">
    <property type="entry name" value="TIPE PROTEIN TEMPERATURE-INDUCED PARALYTIC E"/>
    <property type="match status" value="1"/>
</dbReference>
<dbReference type="PANTHER" id="PTHR12335:SF3">
    <property type="entry name" value="IP11896P"/>
    <property type="match status" value="1"/>
</dbReference>
<organism evidence="2 3">
    <name type="scientific">Folsomia candida</name>
    <name type="common">Springtail</name>
    <dbReference type="NCBI Taxonomy" id="158441"/>
    <lineage>
        <taxon>Eukaryota</taxon>
        <taxon>Metazoa</taxon>
        <taxon>Ecdysozoa</taxon>
        <taxon>Arthropoda</taxon>
        <taxon>Hexapoda</taxon>
        <taxon>Collembola</taxon>
        <taxon>Entomobryomorpha</taxon>
        <taxon>Isotomoidea</taxon>
        <taxon>Isotomidae</taxon>
        <taxon>Proisotominae</taxon>
        <taxon>Folsomia</taxon>
    </lineage>
</organism>
<dbReference type="STRING" id="158441.A0A226E119"/>
<protein>
    <submittedName>
        <fullName evidence="2">Protein tipE</fullName>
    </submittedName>
</protein>
<dbReference type="OrthoDB" id="6349518at2759"/>
<proteinExistence type="predicted"/>
<feature type="transmembrane region" description="Helical" evidence="1">
    <location>
        <begin position="371"/>
        <end position="392"/>
    </location>
</feature>
<keyword evidence="1" id="KW-0812">Transmembrane</keyword>
<keyword evidence="1" id="KW-1133">Transmembrane helix</keyword>
<evidence type="ECO:0000256" key="1">
    <source>
        <dbReference type="SAM" id="Phobius"/>
    </source>
</evidence>
<name>A0A226E119_FOLCA</name>
<dbReference type="Proteomes" id="UP000198287">
    <property type="component" value="Unassembled WGS sequence"/>
</dbReference>
<comment type="caution">
    <text evidence="2">The sequence shown here is derived from an EMBL/GenBank/DDBJ whole genome shotgun (WGS) entry which is preliminary data.</text>
</comment>